<feature type="non-terminal residue" evidence="2">
    <location>
        <position position="1"/>
    </location>
</feature>
<sequence>AKAEEEVKKSEPEISPNLTPARDRSIRIEGVKDWARAKGFKWNNAVMSLVTGRWDDVSGDIKSGKLTLVEAMQVVNKLQENQLLSSSQVTDLATKYERAKNQIAMGEKETPKEQAKAFEKVEAEMIKDIATEGLIKTPTAKPVESVIEKPPVKLSEVKPEPAKDIARPKVKIISPITKPEKPKPSRKYLNKNEILSILDEMDKPSKRTKPSMSRL</sequence>
<dbReference type="Proteomes" id="UP000034591">
    <property type="component" value="Unassembled WGS sequence"/>
</dbReference>
<evidence type="ECO:0000256" key="1">
    <source>
        <dbReference type="SAM" id="MobiDB-lite"/>
    </source>
</evidence>
<reference evidence="2 3" key="1">
    <citation type="journal article" date="2015" name="Nature">
        <title>rRNA introns, odd ribosomes, and small enigmatic genomes across a large radiation of phyla.</title>
        <authorList>
            <person name="Brown C.T."/>
            <person name="Hug L.A."/>
            <person name="Thomas B.C."/>
            <person name="Sharon I."/>
            <person name="Castelle C.J."/>
            <person name="Singh A."/>
            <person name="Wilkins M.J."/>
            <person name="Williams K.H."/>
            <person name="Banfield J.F."/>
        </authorList>
    </citation>
    <scope>NUCLEOTIDE SEQUENCE [LARGE SCALE GENOMIC DNA]</scope>
</reference>
<feature type="compositionally biased region" description="Basic and acidic residues" evidence="1">
    <location>
        <begin position="1"/>
        <end position="12"/>
    </location>
</feature>
<gene>
    <name evidence="2" type="ORF">US53_C0036G0001</name>
</gene>
<proteinExistence type="predicted"/>
<accession>A0A0G0JJA3</accession>
<name>A0A0G0JJA3_9BACT</name>
<organism evidence="2 3">
    <name type="scientific">Candidatus Woesebacteria bacterium GW2011_GWA1_37_7</name>
    <dbReference type="NCBI Taxonomy" id="1618545"/>
    <lineage>
        <taxon>Bacteria</taxon>
        <taxon>Candidatus Woeseibacteriota</taxon>
    </lineage>
</organism>
<protein>
    <submittedName>
        <fullName evidence="2">Uncharacterized protein</fullName>
    </submittedName>
</protein>
<dbReference type="EMBL" id="LBTI01000036">
    <property type="protein sequence ID" value="KKQ36809.1"/>
    <property type="molecule type" value="Genomic_DNA"/>
</dbReference>
<dbReference type="AlphaFoldDB" id="A0A0G0JJA3"/>
<feature type="region of interest" description="Disordered" evidence="1">
    <location>
        <begin position="1"/>
        <end position="21"/>
    </location>
</feature>
<comment type="caution">
    <text evidence="2">The sequence shown here is derived from an EMBL/GenBank/DDBJ whole genome shotgun (WGS) entry which is preliminary data.</text>
</comment>
<evidence type="ECO:0000313" key="2">
    <source>
        <dbReference type="EMBL" id="KKQ36809.1"/>
    </source>
</evidence>
<evidence type="ECO:0000313" key="3">
    <source>
        <dbReference type="Proteomes" id="UP000034591"/>
    </source>
</evidence>